<protein>
    <submittedName>
        <fullName evidence="7">Sigma-70 family RNA polymerase sigma factor</fullName>
    </submittedName>
</protein>
<comment type="caution">
    <text evidence="7">The sequence shown here is derived from an EMBL/GenBank/DDBJ whole genome shotgun (WGS) entry which is preliminary data.</text>
</comment>
<sequence length="196" mass="22646">MSDTDRKKEDARVDEGSLDYDRLVAVYQKPLYFYIRSMVFNPEDARDVLQDVNIILFKKQSYYVMGTNFKAWAFSVARFECLNYLKQYKRVQWDVLESELIENIADSADGRAMEVEMYGVALEACLGELSDEAQSLVEERYQNKTPLETVAERWSTSVGALKQKLMRARAKLKLCVSGRVETARSEEPSFTKPSFK</sequence>
<evidence type="ECO:0000259" key="6">
    <source>
        <dbReference type="Pfam" id="PF08281"/>
    </source>
</evidence>
<keyword evidence="3" id="KW-0731">Sigma factor</keyword>
<dbReference type="NCBIfam" id="TIGR02937">
    <property type="entry name" value="sigma70-ECF"/>
    <property type="match status" value="1"/>
</dbReference>
<dbReference type="Gene3D" id="1.10.1740.10">
    <property type="match status" value="1"/>
</dbReference>
<dbReference type="InterPro" id="IPR013324">
    <property type="entry name" value="RNA_pol_sigma_r3/r4-like"/>
</dbReference>
<dbReference type="Proteomes" id="UP001597389">
    <property type="component" value="Unassembled WGS sequence"/>
</dbReference>
<dbReference type="NCBIfam" id="TIGR02989">
    <property type="entry name" value="Sig-70_gvs1"/>
    <property type="match status" value="1"/>
</dbReference>
<gene>
    <name evidence="7" type="ORF">ACFSW8_14490</name>
</gene>
<evidence type="ECO:0000313" key="8">
    <source>
        <dbReference type="Proteomes" id="UP001597389"/>
    </source>
</evidence>
<name>A0ABW4ZDM0_9BACT</name>
<dbReference type="Gene3D" id="1.10.10.10">
    <property type="entry name" value="Winged helix-like DNA-binding domain superfamily/Winged helix DNA-binding domain"/>
    <property type="match status" value="1"/>
</dbReference>
<dbReference type="SUPFAM" id="SSF88946">
    <property type="entry name" value="Sigma2 domain of RNA polymerase sigma factors"/>
    <property type="match status" value="1"/>
</dbReference>
<accession>A0ABW4ZDM0</accession>
<keyword evidence="8" id="KW-1185">Reference proteome</keyword>
<feature type="domain" description="RNA polymerase sigma factor 70 region 4 type 2" evidence="6">
    <location>
        <begin position="121"/>
        <end position="172"/>
    </location>
</feature>
<evidence type="ECO:0000256" key="3">
    <source>
        <dbReference type="ARBA" id="ARBA00023082"/>
    </source>
</evidence>
<dbReference type="InterPro" id="IPR036388">
    <property type="entry name" value="WH-like_DNA-bd_sf"/>
</dbReference>
<dbReference type="InterPro" id="IPR014284">
    <property type="entry name" value="RNA_pol_sigma-70_dom"/>
</dbReference>
<feature type="domain" description="RNA polymerase sigma-70 region 2" evidence="5">
    <location>
        <begin position="23"/>
        <end position="90"/>
    </location>
</feature>
<dbReference type="RefSeq" id="WP_377178598.1">
    <property type="nucleotide sequence ID" value="NZ_JBHUJB010000072.1"/>
</dbReference>
<organism evidence="7 8">
    <name type="scientific">Rubritalea tangerina</name>
    <dbReference type="NCBI Taxonomy" id="430798"/>
    <lineage>
        <taxon>Bacteria</taxon>
        <taxon>Pseudomonadati</taxon>
        <taxon>Verrucomicrobiota</taxon>
        <taxon>Verrucomicrobiia</taxon>
        <taxon>Verrucomicrobiales</taxon>
        <taxon>Rubritaleaceae</taxon>
        <taxon>Rubritalea</taxon>
    </lineage>
</organism>
<proteinExistence type="inferred from homology"/>
<dbReference type="InterPro" id="IPR013249">
    <property type="entry name" value="RNA_pol_sigma70_r4_t2"/>
</dbReference>
<dbReference type="InterPro" id="IPR014331">
    <property type="entry name" value="RNA_pol_sigma70_ECF_RHOBA"/>
</dbReference>
<evidence type="ECO:0000256" key="4">
    <source>
        <dbReference type="ARBA" id="ARBA00023163"/>
    </source>
</evidence>
<keyword evidence="4" id="KW-0804">Transcription</keyword>
<reference evidence="8" key="1">
    <citation type="journal article" date="2019" name="Int. J. Syst. Evol. Microbiol.">
        <title>The Global Catalogue of Microorganisms (GCM) 10K type strain sequencing project: providing services to taxonomists for standard genome sequencing and annotation.</title>
        <authorList>
            <consortium name="The Broad Institute Genomics Platform"/>
            <consortium name="The Broad Institute Genome Sequencing Center for Infectious Disease"/>
            <person name="Wu L."/>
            <person name="Ma J."/>
        </authorList>
    </citation>
    <scope>NUCLEOTIDE SEQUENCE [LARGE SCALE GENOMIC DNA]</scope>
    <source>
        <strain evidence="8">CCUG 57942</strain>
    </source>
</reference>
<keyword evidence="2" id="KW-0805">Transcription regulation</keyword>
<dbReference type="Pfam" id="PF04542">
    <property type="entry name" value="Sigma70_r2"/>
    <property type="match status" value="1"/>
</dbReference>
<dbReference type="InterPro" id="IPR039425">
    <property type="entry name" value="RNA_pol_sigma-70-like"/>
</dbReference>
<dbReference type="InterPro" id="IPR007627">
    <property type="entry name" value="RNA_pol_sigma70_r2"/>
</dbReference>
<dbReference type="EMBL" id="JBHUJB010000072">
    <property type="protein sequence ID" value="MFD2160110.1"/>
    <property type="molecule type" value="Genomic_DNA"/>
</dbReference>
<dbReference type="PANTHER" id="PTHR43133">
    <property type="entry name" value="RNA POLYMERASE ECF-TYPE SIGMA FACTO"/>
    <property type="match status" value="1"/>
</dbReference>
<evidence type="ECO:0000259" key="5">
    <source>
        <dbReference type="Pfam" id="PF04542"/>
    </source>
</evidence>
<dbReference type="InterPro" id="IPR013325">
    <property type="entry name" value="RNA_pol_sigma_r2"/>
</dbReference>
<comment type="similarity">
    <text evidence="1">Belongs to the sigma-70 factor family. ECF subfamily.</text>
</comment>
<dbReference type="SUPFAM" id="SSF88659">
    <property type="entry name" value="Sigma3 and sigma4 domains of RNA polymerase sigma factors"/>
    <property type="match status" value="1"/>
</dbReference>
<dbReference type="PANTHER" id="PTHR43133:SF51">
    <property type="entry name" value="RNA POLYMERASE SIGMA FACTOR"/>
    <property type="match status" value="1"/>
</dbReference>
<evidence type="ECO:0000256" key="2">
    <source>
        <dbReference type="ARBA" id="ARBA00023015"/>
    </source>
</evidence>
<evidence type="ECO:0000256" key="1">
    <source>
        <dbReference type="ARBA" id="ARBA00010641"/>
    </source>
</evidence>
<dbReference type="Pfam" id="PF08281">
    <property type="entry name" value="Sigma70_r4_2"/>
    <property type="match status" value="1"/>
</dbReference>
<evidence type="ECO:0000313" key="7">
    <source>
        <dbReference type="EMBL" id="MFD2160110.1"/>
    </source>
</evidence>